<reference evidence="1" key="2">
    <citation type="journal article" date="2015" name="Data Brief">
        <title>Shoot transcriptome of the giant reed, Arundo donax.</title>
        <authorList>
            <person name="Barrero R.A."/>
            <person name="Guerrero F.D."/>
            <person name="Moolhuijzen P."/>
            <person name="Goolsby J.A."/>
            <person name="Tidwell J."/>
            <person name="Bellgard S.E."/>
            <person name="Bellgard M.I."/>
        </authorList>
    </citation>
    <scope>NUCLEOTIDE SEQUENCE</scope>
    <source>
        <tissue evidence="1">Shoot tissue taken approximately 20 cm above the soil surface</tissue>
    </source>
</reference>
<evidence type="ECO:0000313" key="1">
    <source>
        <dbReference type="EMBL" id="JAE26456.1"/>
    </source>
</evidence>
<dbReference type="EMBL" id="GBRH01171440">
    <property type="protein sequence ID" value="JAE26456.1"/>
    <property type="molecule type" value="Transcribed_RNA"/>
</dbReference>
<dbReference type="AlphaFoldDB" id="A0A0A9GV69"/>
<sequence length="18" mass="2193">MSEWRWEEGMEESAHSLV</sequence>
<protein>
    <submittedName>
        <fullName evidence="1">Uncharacterized protein</fullName>
    </submittedName>
</protein>
<accession>A0A0A9GV69</accession>
<organism evidence="1">
    <name type="scientific">Arundo donax</name>
    <name type="common">Giant reed</name>
    <name type="synonym">Donax arundinaceus</name>
    <dbReference type="NCBI Taxonomy" id="35708"/>
    <lineage>
        <taxon>Eukaryota</taxon>
        <taxon>Viridiplantae</taxon>
        <taxon>Streptophyta</taxon>
        <taxon>Embryophyta</taxon>
        <taxon>Tracheophyta</taxon>
        <taxon>Spermatophyta</taxon>
        <taxon>Magnoliopsida</taxon>
        <taxon>Liliopsida</taxon>
        <taxon>Poales</taxon>
        <taxon>Poaceae</taxon>
        <taxon>PACMAD clade</taxon>
        <taxon>Arundinoideae</taxon>
        <taxon>Arundineae</taxon>
        <taxon>Arundo</taxon>
    </lineage>
</organism>
<proteinExistence type="predicted"/>
<reference evidence="1" key="1">
    <citation type="submission" date="2014-09" db="EMBL/GenBank/DDBJ databases">
        <authorList>
            <person name="Magalhaes I.L.F."/>
            <person name="Oliveira U."/>
            <person name="Santos F.R."/>
            <person name="Vidigal T.H.D.A."/>
            <person name="Brescovit A.D."/>
            <person name="Santos A.J."/>
        </authorList>
    </citation>
    <scope>NUCLEOTIDE SEQUENCE</scope>
    <source>
        <tissue evidence="1">Shoot tissue taken approximately 20 cm above the soil surface</tissue>
    </source>
</reference>
<name>A0A0A9GV69_ARUDO</name>